<dbReference type="Pfam" id="PF03235">
    <property type="entry name" value="GmrSD_N"/>
    <property type="match status" value="1"/>
</dbReference>
<dbReference type="OrthoDB" id="9798761at2"/>
<name>A0A099UEZ6_9HELI</name>
<dbReference type="Pfam" id="PF07510">
    <property type="entry name" value="GmrSD_C"/>
    <property type="match status" value="1"/>
</dbReference>
<dbReference type="InterPro" id="IPR011089">
    <property type="entry name" value="GmrSD_C"/>
</dbReference>
<evidence type="ECO:0000259" key="1">
    <source>
        <dbReference type="Pfam" id="PF03235"/>
    </source>
</evidence>
<dbReference type="AlphaFoldDB" id="A0A099UEZ6"/>
<reference evidence="3" key="2">
    <citation type="submission" date="2015-11" db="EMBL/GenBank/DDBJ databases">
        <authorList>
            <person name="Zhang Y."/>
            <person name="Guo Z."/>
        </authorList>
    </citation>
    <scope>NUCLEOTIDE SEQUENCE</scope>
    <source>
        <strain evidence="3">1</strain>
    </source>
</reference>
<dbReference type="InterPro" id="IPR004919">
    <property type="entry name" value="GmrSD_N"/>
</dbReference>
<reference evidence="6" key="3">
    <citation type="submission" date="2015-11" db="EMBL/GenBank/DDBJ databases">
        <authorList>
            <person name="Anvar S.Y."/>
        </authorList>
    </citation>
    <scope>NUCLEOTIDE SEQUENCE [LARGE SCALE GENOMIC DNA]</scope>
</reference>
<feature type="domain" description="GmrSD restriction endonucleases C-terminal" evidence="2">
    <location>
        <begin position="456"/>
        <end position="554"/>
    </location>
</feature>
<dbReference type="KEGG" id="hty:BN2458_PEG0045"/>
<dbReference type="GeneID" id="78150426"/>
<evidence type="ECO:0000313" key="3">
    <source>
        <dbReference type="EMBL" id="CUU38932.1"/>
    </source>
</evidence>
<evidence type="ECO:0000259" key="2">
    <source>
        <dbReference type="Pfam" id="PF07510"/>
    </source>
</evidence>
<dbReference type="EMBL" id="LN907858">
    <property type="protein sequence ID" value="CUU38932.1"/>
    <property type="molecule type" value="Genomic_DNA"/>
</dbReference>
<dbReference type="Proteomes" id="UP000029925">
    <property type="component" value="Unassembled WGS sequence"/>
</dbReference>
<evidence type="ECO:0000313" key="6">
    <source>
        <dbReference type="Proteomes" id="UP000064525"/>
    </source>
</evidence>
<dbReference type="STRING" id="76936.BN2458_PEG0045"/>
<dbReference type="EMBL" id="JRPF02000007">
    <property type="protein sequence ID" value="TLD78306.1"/>
    <property type="molecule type" value="Genomic_DNA"/>
</dbReference>
<feature type="domain" description="GmrSD restriction endonucleases N-terminal" evidence="1">
    <location>
        <begin position="15"/>
        <end position="250"/>
    </location>
</feature>
<accession>A0A099UEZ6</accession>
<evidence type="ECO:0000313" key="4">
    <source>
        <dbReference type="EMBL" id="TLD78306.1"/>
    </source>
</evidence>
<evidence type="ECO:0000313" key="5">
    <source>
        <dbReference type="Proteomes" id="UP000029925"/>
    </source>
</evidence>
<gene>
    <name evidence="3" type="ORF">BN2458_PEG0045</name>
    <name evidence="4" type="ORF">LS75_006790</name>
</gene>
<dbReference type="PANTHER" id="PTHR35149">
    <property type="entry name" value="SLL5132 PROTEIN"/>
    <property type="match status" value="1"/>
</dbReference>
<organism evidence="3 6">
    <name type="scientific">Helicobacter typhlonius</name>
    <dbReference type="NCBI Taxonomy" id="76936"/>
    <lineage>
        <taxon>Bacteria</taxon>
        <taxon>Pseudomonadati</taxon>
        <taxon>Campylobacterota</taxon>
        <taxon>Epsilonproteobacteria</taxon>
        <taxon>Campylobacterales</taxon>
        <taxon>Helicobacteraceae</taxon>
        <taxon>Helicobacter</taxon>
    </lineage>
</organism>
<keyword evidence="5" id="KW-1185">Reference proteome</keyword>
<proteinExistence type="predicted"/>
<dbReference type="Proteomes" id="UP000064525">
    <property type="component" value="Chromosome I"/>
</dbReference>
<sequence length="566" mass="67466">MADEMNTESKSVLKYLSENKFLIPMYQRPYTWEEEQCEQLWNDIVGFFDNEERQQDDEYFLGSVVMYKQDGKQNIIDGQQRTTTLSLLLKALYDKASKDKSEEIKELITNLESCLWDTDDISGKVDYGNPHLQSDVAGDEDKAMLESILCNTYEIPDSENDIKNKMKKSKSNYEKNYLYFICQSNNYAQEAPMKWRKLCVTLLISCILLPIECKGDDEDKRMENALRIFNTLNNRGIPLSDSDIFKGIIFKNKKTQEERRSFAEEWKELENDNKGNMDFIFRNYMHIIRARNNTKTSEIGLRPFFTKEYKEYLQNSMGEITELSKFWNGEYDKNYSLKSLQFYEVLHCLPNEYWKYLDSAYYMYFKDKNDYFKSHTHEKFLSRLITHCIVKFIDKPTISVIKPIIFNAYVSLYEKGEIDFQTNTQQILENEPHFKEQFFKAYKLIPSLLMLNLYLKYPEQETDISGEIEHIFPKTTNWRKNYTGWDKEEAKPFIESIGNKMWLEKKLNIKASNGYFDDKKVEYEKSKFLEAQDLAKYPKNDWLKEDIEARNGEIYQRLKAFFEKNL</sequence>
<reference evidence="4 5" key="1">
    <citation type="journal article" date="2014" name="Genome Announc.">
        <title>Draft genome sequences of eight enterohepatic helicobacter species isolated from both laboratory and wild rodents.</title>
        <authorList>
            <person name="Sheh A."/>
            <person name="Shen Z."/>
            <person name="Fox J.G."/>
        </authorList>
    </citation>
    <scope>NUCLEOTIDE SEQUENCE [LARGE SCALE GENOMIC DNA]</scope>
    <source>
        <strain evidence="4 5">MIT 98-6810</strain>
    </source>
</reference>
<dbReference type="RefSeq" id="WP_034342851.1">
    <property type="nucleotide sequence ID" value="NZ_CAOMJD010000028.1"/>
</dbReference>
<dbReference type="PATRIC" id="fig|76936.10.peg.45"/>
<dbReference type="PANTHER" id="PTHR35149:SF2">
    <property type="entry name" value="DUF262 DOMAIN-CONTAINING PROTEIN"/>
    <property type="match status" value="1"/>
</dbReference>
<protein>
    <submittedName>
        <fullName evidence="4">DUF262 domain-containing protein</fullName>
    </submittedName>
    <submittedName>
        <fullName evidence="3">DUF262 family-containing proteins</fullName>
    </submittedName>
</protein>